<evidence type="ECO:0000313" key="1">
    <source>
        <dbReference type="EMBL" id="QUN35640.1"/>
    </source>
</evidence>
<organism evidence="1 2">
    <name type="scientific">Clostridium beijerinckii</name>
    <name type="common">Clostridium MP</name>
    <dbReference type="NCBI Taxonomy" id="1520"/>
    <lineage>
        <taxon>Bacteria</taxon>
        <taxon>Bacillati</taxon>
        <taxon>Bacillota</taxon>
        <taxon>Clostridia</taxon>
        <taxon>Eubacteriales</taxon>
        <taxon>Clostridiaceae</taxon>
        <taxon>Clostridium</taxon>
    </lineage>
</organism>
<keyword evidence="2" id="KW-1185">Reference proteome</keyword>
<name>A0AB74VH26_CLOBE</name>
<protein>
    <submittedName>
        <fullName evidence="1">Uncharacterized protein</fullName>
    </submittedName>
</protein>
<dbReference type="GeneID" id="66343265"/>
<dbReference type="AlphaFoldDB" id="A0AB74VH26"/>
<reference evidence="1" key="1">
    <citation type="submission" date="2021-04" db="EMBL/GenBank/DDBJ databases">
        <title>Complete genome sequence of the type strain Clostridium beijerinckii NRRL B-598.</title>
        <authorList>
            <person name="Sedlar K."/>
            <person name="Branska B."/>
            <person name="Bezdicek M."/>
            <person name="Nykrynova M."/>
            <person name="Lengerova M."/>
            <person name="Skutkova H."/>
            <person name="Patakova P."/>
        </authorList>
    </citation>
    <scope>NUCLEOTIDE SEQUENCE</scope>
    <source>
        <strain evidence="1">DSM 791</strain>
    </source>
</reference>
<dbReference type="Proteomes" id="UP000679373">
    <property type="component" value="Chromosome"/>
</dbReference>
<proteinExistence type="predicted"/>
<dbReference type="RefSeq" id="WP_077868544.1">
    <property type="nucleotide sequence ID" value="NZ_BKAK01000122.1"/>
</dbReference>
<evidence type="ECO:0000313" key="2">
    <source>
        <dbReference type="Proteomes" id="UP000679373"/>
    </source>
</evidence>
<sequence>MKKFTILFLIFLCLFFNIIGLKSTFAVSGTFKQGIYNLSDFNISSGNIYSVSNISKTDSVRVFIFDKDYIPIQDIKLDPGSLNVDTIPMTSEYIFVVTGGGEVTITPKSP</sequence>
<gene>
    <name evidence="1" type="ORF">KEC93_02040</name>
</gene>
<dbReference type="EMBL" id="CP073653">
    <property type="protein sequence ID" value="QUN35640.1"/>
    <property type="molecule type" value="Genomic_DNA"/>
</dbReference>
<accession>A0AB74VH26</accession>